<proteinExistence type="predicted"/>
<sequence length="205" mass="21351">MAITAWLLFLTTLAVVSQCAHIRVDVGSNTTPALVYTPRVISAQVGDIVDFHFIDENAASAVVRGVAGAPCTPYTPTKKDFFNSGFILGDPTGVRGHCRAGMVGYINPGQGDLEAYTSAAAKLPQNQPPPMVPQTGGVFQQGVEGGLIMITFVNGPSGGGGSEGGSGKGAGSGGSDPLDRLRMLCWASSWFQGRDVVRHSVQKEK</sequence>
<gene>
    <name evidence="2" type="ORF">PG994_012883</name>
</gene>
<dbReference type="Proteomes" id="UP001480595">
    <property type="component" value="Unassembled WGS sequence"/>
</dbReference>
<dbReference type="RefSeq" id="XP_066709253.1">
    <property type="nucleotide sequence ID" value="XM_066864292.1"/>
</dbReference>
<evidence type="ECO:0000313" key="2">
    <source>
        <dbReference type="EMBL" id="KAK8042400.1"/>
    </source>
</evidence>
<feature type="chain" id="PRO_5047247717" evidence="1">
    <location>
        <begin position="20"/>
        <end position="205"/>
    </location>
</feature>
<evidence type="ECO:0000256" key="1">
    <source>
        <dbReference type="SAM" id="SignalP"/>
    </source>
</evidence>
<dbReference type="GeneID" id="92097355"/>
<dbReference type="EMBL" id="JAQQWL010000013">
    <property type="protein sequence ID" value="KAK8042400.1"/>
    <property type="molecule type" value="Genomic_DNA"/>
</dbReference>
<name>A0ABR1T723_9PEZI</name>
<comment type="caution">
    <text evidence="2">The sequence shown here is derived from an EMBL/GenBank/DDBJ whole genome shotgun (WGS) entry which is preliminary data.</text>
</comment>
<feature type="signal peptide" evidence="1">
    <location>
        <begin position="1"/>
        <end position="19"/>
    </location>
</feature>
<accession>A0ABR1T723</accession>
<keyword evidence="1" id="KW-0732">Signal</keyword>
<evidence type="ECO:0000313" key="3">
    <source>
        <dbReference type="Proteomes" id="UP001480595"/>
    </source>
</evidence>
<keyword evidence="3" id="KW-1185">Reference proteome</keyword>
<dbReference type="PANTHER" id="PTHR34883:SF15">
    <property type="entry name" value="EXTRACELLULAR SERINE-RICH PROTEIN"/>
    <property type="match status" value="1"/>
</dbReference>
<dbReference type="InterPro" id="IPR052953">
    <property type="entry name" value="Ser-rich/MCO-related"/>
</dbReference>
<reference evidence="2 3" key="1">
    <citation type="submission" date="2023-01" db="EMBL/GenBank/DDBJ databases">
        <title>Analysis of 21 Apiospora genomes using comparative genomics revels a genus with tremendous synthesis potential of carbohydrate active enzymes and secondary metabolites.</title>
        <authorList>
            <person name="Sorensen T."/>
        </authorList>
    </citation>
    <scope>NUCLEOTIDE SEQUENCE [LARGE SCALE GENOMIC DNA]</scope>
    <source>
        <strain evidence="2 3">CBS 135458</strain>
    </source>
</reference>
<dbReference type="PANTHER" id="PTHR34883">
    <property type="entry name" value="SERINE-RICH PROTEIN, PUTATIVE-RELATED-RELATED"/>
    <property type="match status" value="1"/>
</dbReference>
<organism evidence="2 3">
    <name type="scientific">Apiospora phragmitis</name>
    <dbReference type="NCBI Taxonomy" id="2905665"/>
    <lineage>
        <taxon>Eukaryota</taxon>
        <taxon>Fungi</taxon>
        <taxon>Dikarya</taxon>
        <taxon>Ascomycota</taxon>
        <taxon>Pezizomycotina</taxon>
        <taxon>Sordariomycetes</taxon>
        <taxon>Xylariomycetidae</taxon>
        <taxon>Amphisphaeriales</taxon>
        <taxon>Apiosporaceae</taxon>
        <taxon>Apiospora</taxon>
    </lineage>
</organism>
<dbReference type="InterPro" id="IPR008972">
    <property type="entry name" value="Cupredoxin"/>
</dbReference>
<protein>
    <submittedName>
        <fullName evidence="2">Extracellular serine-rich protein</fullName>
    </submittedName>
</protein>
<dbReference type="SUPFAM" id="SSF49503">
    <property type="entry name" value="Cupredoxins"/>
    <property type="match status" value="1"/>
</dbReference>